<dbReference type="EMBL" id="JZWT02000005">
    <property type="protein sequence ID" value="MFB6490189.1"/>
    <property type="molecule type" value="Genomic_DNA"/>
</dbReference>
<evidence type="ECO:0000313" key="1">
    <source>
        <dbReference type="EMBL" id="MFB6490189.1"/>
    </source>
</evidence>
<reference evidence="1" key="1">
    <citation type="submission" date="2024-07" db="EMBL/GenBank/DDBJ databases">
        <title>Metagenome and Metagenome-Assembled Genomes of Archaea from a hot spring from the geothermal field of Los Azufres, Mexico.</title>
        <authorList>
            <person name="Marin-Paredes R."/>
            <person name="Martinez-Romero E."/>
            <person name="Servin-Garciduenas L.E."/>
        </authorList>
    </citation>
    <scope>NUCLEOTIDE SEQUENCE</scope>
</reference>
<organism evidence="1 2">
    <name type="scientific">Thermoproteus sp. AZ2</name>
    <dbReference type="NCBI Taxonomy" id="1609232"/>
    <lineage>
        <taxon>Archaea</taxon>
        <taxon>Thermoproteota</taxon>
        <taxon>Thermoprotei</taxon>
        <taxon>Thermoproteales</taxon>
        <taxon>Thermoproteaceae</taxon>
        <taxon>Thermoproteus</taxon>
    </lineage>
</organism>
<name>A0ACC6V0F0_9CREN</name>
<accession>A0ACC6V0F0</accession>
<proteinExistence type="predicted"/>
<comment type="caution">
    <text evidence="1">The sequence shown here is derived from an EMBL/GenBank/DDBJ whole genome shotgun (WGS) entry which is preliminary data.</text>
</comment>
<protein>
    <submittedName>
        <fullName evidence="1">DUF1614 domain-containing protein</fullName>
    </submittedName>
</protein>
<sequence length="236" mass="24915">MDRVVVSVPFAGILGVVYLLLAILLIPSYLAGLSAVLREIGLQPAEAVGVAAASVFLSFLLSPLHLVVYTLRRRVYYPGFQIIYVYGFPIPIPQIAYHEERARLAVNLGGAVVPVAFATFILTRLPLPYALGAAASALAASGVVYAISRVVPGVGVVTPGFIPPLIALFFSLWAGRLTPAVAYITGVYGTLLGADVYNLRKILAQMPPLASIGGAGVWDGIYLTGIMAAVLGLFFR</sequence>
<dbReference type="Proteomes" id="UP000033636">
    <property type="component" value="Unassembled WGS sequence"/>
</dbReference>
<evidence type="ECO:0000313" key="2">
    <source>
        <dbReference type="Proteomes" id="UP000033636"/>
    </source>
</evidence>
<gene>
    <name evidence="1" type="ORF">TU35_002900</name>
</gene>